<keyword evidence="2" id="KW-1185">Reference proteome</keyword>
<accession>A0A1G8RMZ3</accession>
<dbReference type="GO" id="GO:0005737">
    <property type="term" value="C:cytoplasm"/>
    <property type="evidence" value="ECO:0007669"/>
    <property type="project" value="TreeGrafter"/>
</dbReference>
<dbReference type="OrthoDB" id="9792005at2"/>
<organism evidence="1 2">
    <name type="scientific">Salimicrobium halophilum</name>
    <dbReference type="NCBI Taxonomy" id="86666"/>
    <lineage>
        <taxon>Bacteria</taxon>
        <taxon>Bacillati</taxon>
        <taxon>Bacillota</taxon>
        <taxon>Bacilli</taxon>
        <taxon>Bacillales</taxon>
        <taxon>Bacillaceae</taxon>
        <taxon>Salimicrobium</taxon>
    </lineage>
</organism>
<proteinExistence type="predicted"/>
<dbReference type="PANTHER" id="PTHR13812:SF19">
    <property type="entry name" value="KETIMINE REDUCTASE MU-CRYSTALLIN"/>
    <property type="match status" value="1"/>
</dbReference>
<dbReference type="InterPro" id="IPR036291">
    <property type="entry name" value="NAD(P)-bd_dom_sf"/>
</dbReference>
<dbReference type="Pfam" id="PF02423">
    <property type="entry name" value="OCD_Mu_crystall"/>
    <property type="match status" value="1"/>
</dbReference>
<dbReference type="Proteomes" id="UP000199225">
    <property type="component" value="Unassembled WGS sequence"/>
</dbReference>
<dbReference type="Gene3D" id="3.30.1780.10">
    <property type="entry name" value="ornithine cyclodeaminase, domain 1"/>
    <property type="match status" value="1"/>
</dbReference>
<dbReference type="PIRSF" id="PIRSF001439">
    <property type="entry name" value="CryM"/>
    <property type="match status" value="1"/>
</dbReference>
<evidence type="ECO:0000313" key="2">
    <source>
        <dbReference type="Proteomes" id="UP000199225"/>
    </source>
</evidence>
<dbReference type="Gene3D" id="3.40.50.720">
    <property type="entry name" value="NAD(P)-binding Rossmann-like Domain"/>
    <property type="match status" value="1"/>
</dbReference>
<dbReference type="InterPro" id="IPR023401">
    <property type="entry name" value="ODC_N"/>
</dbReference>
<sequence length="315" mass="34479">MQVIDRKTLEEKISLSEELIPVIEDAFTSLATKTVTMPEIMRIDIPEHHGEVDIKSAYIPGYDSFCVKLSSGFFDNPNKGLPSANGMMILISSETGEVQKIFADRGLLTDLRTAAAGAVAAKHVSRENSERAGILGTGAQARYQLEALLLVRPIKTVYVWGRNQQKAQEFQEEMEKKLNVSVTVGDTAEEVVRNSDIVVTTTPASEPIIQGDWLHPGLHITAMGSDAEHKQELSTSVIQQADVFTCDVLHQSRRLGELRTIDDKEIIEATIELGNVTGGQRTARQNDDQITITDLTGTGVQDTAIARYAFQTIGG</sequence>
<dbReference type="STRING" id="86666.SAMN04490247_1132"/>
<dbReference type="AlphaFoldDB" id="A0A1G8RMZ3"/>
<evidence type="ECO:0000313" key="1">
    <source>
        <dbReference type="EMBL" id="SDJ18263.1"/>
    </source>
</evidence>
<dbReference type="NCBIfam" id="NF006141">
    <property type="entry name" value="PRK08291.1"/>
    <property type="match status" value="1"/>
</dbReference>
<dbReference type="InterPro" id="IPR003462">
    <property type="entry name" value="ODC_Mu_crystall"/>
</dbReference>
<gene>
    <name evidence="1" type="ORF">SAMN04490247_1132</name>
</gene>
<protein>
    <submittedName>
        <fullName evidence="1">Ornithine cyclodeaminase</fullName>
    </submittedName>
</protein>
<dbReference type="SUPFAM" id="SSF51735">
    <property type="entry name" value="NAD(P)-binding Rossmann-fold domains"/>
    <property type="match status" value="1"/>
</dbReference>
<reference evidence="2" key="1">
    <citation type="submission" date="2016-10" db="EMBL/GenBank/DDBJ databases">
        <authorList>
            <person name="Varghese N."/>
            <person name="Submissions S."/>
        </authorList>
    </citation>
    <scope>NUCLEOTIDE SEQUENCE [LARGE SCALE GENOMIC DNA]</scope>
    <source>
        <strain evidence="2">DSM 4771</strain>
    </source>
</reference>
<dbReference type="EMBL" id="FNEV01000002">
    <property type="protein sequence ID" value="SDJ18263.1"/>
    <property type="molecule type" value="Genomic_DNA"/>
</dbReference>
<name>A0A1G8RMZ3_9BACI</name>
<dbReference type="PANTHER" id="PTHR13812">
    <property type="entry name" value="KETIMINE REDUCTASE MU-CRYSTALLIN"/>
    <property type="match status" value="1"/>
</dbReference>